<dbReference type="KEGG" id="dez:DKM44_09565"/>
<dbReference type="Proteomes" id="UP000245368">
    <property type="component" value="Chromosome"/>
</dbReference>
<name>A0A2Z3JE49_9DEIO</name>
<proteinExistence type="predicted"/>
<evidence type="ECO:0000256" key="1">
    <source>
        <dbReference type="SAM" id="SignalP"/>
    </source>
</evidence>
<dbReference type="RefSeq" id="WP_109827171.1">
    <property type="nucleotide sequence ID" value="NZ_CP029494.1"/>
</dbReference>
<evidence type="ECO:0000313" key="2">
    <source>
        <dbReference type="EMBL" id="AWN23443.1"/>
    </source>
</evidence>
<gene>
    <name evidence="2" type="ORF">DKM44_09565</name>
</gene>
<evidence type="ECO:0000313" key="3">
    <source>
        <dbReference type="Proteomes" id="UP000245368"/>
    </source>
</evidence>
<organism evidence="2 3">
    <name type="scientific">Deinococcus irradiatisoli</name>
    <dbReference type="NCBI Taxonomy" id="2202254"/>
    <lineage>
        <taxon>Bacteria</taxon>
        <taxon>Thermotogati</taxon>
        <taxon>Deinococcota</taxon>
        <taxon>Deinococci</taxon>
        <taxon>Deinococcales</taxon>
        <taxon>Deinococcaceae</taxon>
        <taxon>Deinococcus</taxon>
    </lineage>
</organism>
<keyword evidence="1" id="KW-0732">Signal</keyword>
<accession>A0A2Z3JE49</accession>
<protein>
    <submittedName>
        <fullName evidence="2">Uncharacterized protein</fullName>
    </submittedName>
</protein>
<feature type="chain" id="PRO_5016362296" evidence="1">
    <location>
        <begin position="20"/>
        <end position="304"/>
    </location>
</feature>
<dbReference type="AlphaFoldDB" id="A0A2Z3JE49"/>
<reference evidence="2 3" key="1">
    <citation type="submission" date="2018-05" db="EMBL/GenBank/DDBJ databases">
        <title>Complete Genome Sequence of Deinococcus sp. strain 17bor-2.</title>
        <authorList>
            <person name="Srinivasan S."/>
        </authorList>
    </citation>
    <scope>NUCLEOTIDE SEQUENCE [LARGE SCALE GENOMIC DNA]</scope>
    <source>
        <strain evidence="2 3">17bor-2</strain>
    </source>
</reference>
<dbReference type="OrthoDB" id="69247at2"/>
<feature type="signal peptide" evidence="1">
    <location>
        <begin position="1"/>
        <end position="19"/>
    </location>
</feature>
<keyword evidence="3" id="KW-1185">Reference proteome</keyword>
<dbReference type="EMBL" id="CP029494">
    <property type="protein sequence ID" value="AWN23443.1"/>
    <property type="molecule type" value="Genomic_DNA"/>
</dbReference>
<sequence>MSIRRLLMFTALLGSAAQAATYSVSAAFSPWAAQPYSVRAGVSDVLLGDSRLSLAVGNRAAELGVQRTQPLTAVGTLRLKLGGALVYGAEPGTRLSAAADGSVGPVALSASGQVWSAPAAALDPLSVWQASATDPSDSGWQADLSGRYRASRNVILTLSGQLGQQSLASLSGEYRASAYSYRLGAQGGAGVLGVLAGFSYRADSFTLNADALVGRDFGGSLSLDAPVLVPLNAGQAIGLSAYLNYEPWRSVALPLRYGLDFDVPLGQAVDGHLNIGLRGGSGGAGLRAGYTFTPGLATPGVVSP</sequence>